<gene>
    <name evidence="1" type="ORF">AQ619_10700</name>
</gene>
<accession>A0A0P0NZX8</accession>
<dbReference type="OrthoDB" id="2555274at2"/>
<dbReference type="Gene3D" id="3.20.20.150">
    <property type="entry name" value="Divalent-metal-dependent TIM barrel enzymes"/>
    <property type="match status" value="1"/>
</dbReference>
<reference evidence="1 2" key="1">
    <citation type="submission" date="2015-10" db="EMBL/GenBank/DDBJ databases">
        <title>Conservation of the essential genome among Caulobacter and Brevundimonas species.</title>
        <authorList>
            <person name="Scott D."/>
            <person name="Ely B."/>
        </authorList>
    </citation>
    <scope>NUCLEOTIDE SEQUENCE [LARGE SCALE GENOMIC DNA]</scope>
    <source>
        <strain evidence="1 2">CB4</strain>
    </source>
</reference>
<evidence type="ECO:0000313" key="1">
    <source>
        <dbReference type="EMBL" id="ALL13769.1"/>
    </source>
</evidence>
<organism evidence="1 2">
    <name type="scientific">Caulobacter henricii</name>
    <dbReference type="NCBI Taxonomy" id="69395"/>
    <lineage>
        <taxon>Bacteria</taxon>
        <taxon>Pseudomonadati</taxon>
        <taxon>Pseudomonadota</taxon>
        <taxon>Alphaproteobacteria</taxon>
        <taxon>Caulobacterales</taxon>
        <taxon>Caulobacteraceae</taxon>
        <taxon>Caulobacter</taxon>
    </lineage>
</organism>
<evidence type="ECO:0000313" key="2">
    <source>
        <dbReference type="Proteomes" id="UP000056905"/>
    </source>
</evidence>
<dbReference type="AlphaFoldDB" id="A0A0P0NZX8"/>
<dbReference type="Proteomes" id="UP000056905">
    <property type="component" value="Chromosome"/>
</dbReference>
<name>A0A0P0NZX8_9CAUL</name>
<proteinExistence type="predicted"/>
<dbReference type="RefSeq" id="WP_062147114.1">
    <property type="nucleotide sequence ID" value="NZ_CP013002.1"/>
</dbReference>
<sequence length="315" mass="34799">MTQPVDHSHDGLAGEPRLRRDLNLGTLAGLPRASRGWRATLREQLALLKADGYEAVQIWTPDDAACDAAREAGLALTGMGSARAPVEVAPLVKHQLDLGCGITTLHLGDSFESDAEMDAFAAAVLDASARHAQPVYVETHRGTLTQDIRRTLDWVRRWPALRFNADLSHWYTGHELTYGGEFQTRLARLQPVLDRVRFLHARVGNPGCIQTALDEPGDSLGHFREMWTRCFAGFLRSARPGDFLSITPELLPQRLGEGAGASWLHYAQPRADSRRRAFGGEPSDRYDDAARLWDIASECFVVARQDLTPGQSHAC</sequence>
<dbReference type="SUPFAM" id="SSF51658">
    <property type="entry name" value="Xylose isomerase-like"/>
    <property type="match status" value="1"/>
</dbReference>
<dbReference type="STRING" id="69395.AQ619_10700"/>
<evidence type="ECO:0008006" key="3">
    <source>
        <dbReference type="Google" id="ProtNLM"/>
    </source>
</evidence>
<dbReference type="EMBL" id="CP013002">
    <property type="protein sequence ID" value="ALL13769.1"/>
    <property type="molecule type" value="Genomic_DNA"/>
</dbReference>
<dbReference type="InterPro" id="IPR036237">
    <property type="entry name" value="Xyl_isomerase-like_sf"/>
</dbReference>
<dbReference type="KEGG" id="chq:AQ619_10700"/>
<protein>
    <recommendedName>
        <fullName evidence="3">Xylose isomerase</fullName>
    </recommendedName>
</protein>
<keyword evidence="2" id="KW-1185">Reference proteome</keyword>